<dbReference type="AlphaFoldDB" id="A0A0H2VH67"/>
<dbReference type="OrthoDB" id="9812921at2"/>
<accession>A0A0H2VH67</accession>
<sequence>MDFIKEKRMPIEYETHFFNEVTYLVDYLKVKALMMIPKNKKDIKRIVIYLRGGKGQVGRVRAARLMQFANEYTLVIGPYYRGNNGSEGRDEFYRGDLNDVTHLIRLLNQNYPSAFIHMVGFSRGGLQGLLTFNDLPVDSYMIWGGVSDIHLMYEERVDLRGMLRRMVGHPKKDAKAYKSRDAMQFIKKDSPPILIIHGGKDIQVGIHQAYDLEKKLKSKGIYYQTYYQLDEGHVPRPPAMRDVIRYIHQWMNNVENKNLNI</sequence>
<dbReference type="InterPro" id="IPR029058">
    <property type="entry name" value="AB_hydrolase_fold"/>
</dbReference>
<dbReference type="KEGG" id="sep:SE_1460"/>
<name>A0A0H2VH67_STAES</name>
<dbReference type="GO" id="GO:0006508">
    <property type="term" value="P:proteolysis"/>
    <property type="evidence" value="ECO:0007669"/>
    <property type="project" value="InterPro"/>
</dbReference>
<protein>
    <recommendedName>
        <fullName evidence="1">Peptidase S9 prolyl oligopeptidase catalytic domain-containing protein</fullName>
    </recommendedName>
</protein>
<evidence type="ECO:0000313" key="3">
    <source>
        <dbReference type="Proteomes" id="UP000001411"/>
    </source>
</evidence>
<dbReference type="InterPro" id="IPR001375">
    <property type="entry name" value="Peptidase_S9_cat"/>
</dbReference>
<organism evidence="2 3">
    <name type="scientific">Staphylococcus epidermidis (strain ATCC 12228 / FDA PCI 1200)</name>
    <dbReference type="NCBI Taxonomy" id="176280"/>
    <lineage>
        <taxon>Bacteria</taxon>
        <taxon>Bacillati</taxon>
        <taxon>Bacillota</taxon>
        <taxon>Bacilli</taxon>
        <taxon>Bacillales</taxon>
        <taxon>Staphylococcaceae</taxon>
        <taxon>Staphylococcus</taxon>
    </lineage>
</organism>
<feature type="domain" description="Peptidase S9 prolyl oligopeptidase catalytic" evidence="1">
    <location>
        <begin position="117"/>
        <end position="254"/>
    </location>
</feature>
<dbReference type="eggNOG" id="COG1506">
    <property type="taxonomic scope" value="Bacteria"/>
</dbReference>
<dbReference type="PATRIC" id="fig|176280.10.peg.1426"/>
<evidence type="ECO:0000259" key="1">
    <source>
        <dbReference type="Pfam" id="PF00326"/>
    </source>
</evidence>
<dbReference type="GO" id="GO:0008236">
    <property type="term" value="F:serine-type peptidase activity"/>
    <property type="evidence" value="ECO:0007669"/>
    <property type="project" value="InterPro"/>
</dbReference>
<reference evidence="2 3" key="1">
    <citation type="journal article" date="2003" name="Mol. Microbiol.">
        <title>Genome-based analysis of virulence genes in a non-biofilm-forming Staphylococcus epidermidis strain (ATCC 12228).</title>
        <authorList>
            <person name="Zhang Y.Q."/>
            <person name="Ren S.X."/>
            <person name="Li H.L."/>
            <person name="Wang Y.X."/>
            <person name="Fu G."/>
            <person name="Yang J."/>
            <person name="Qin Z.Q."/>
            <person name="Miao Y.G."/>
            <person name="Wang W.Y."/>
            <person name="Chen R.S."/>
            <person name="Shen Y."/>
            <person name="Chen Z."/>
            <person name="Yuan Z.H."/>
            <person name="Zhao G.P."/>
            <person name="Qu D."/>
            <person name="Danchin A."/>
            <person name="Wen Y.M."/>
        </authorList>
    </citation>
    <scope>NUCLEOTIDE SEQUENCE [LARGE SCALE GENOMIC DNA]</scope>
    <source>
        <strain evidence="3">ATCC 12228 / FDA PCI 1200</strain>
    </source>
</reference>
<gene>
    <name evidence="2" type="ordered locus">SE_1460</name>
</gene>
<dbReference type="Pfam" id="PF00326">
    <property type="entry name" value="Peptidase_S9"/>
    <property type="match status" value="1"/>
</dbReference>
<dbReference type="RefSeq" id="WP_002489377.1">
    <property type="nucleotide sequence ID" value="NC_004461.1"/>
</dbReference>
<proteinExistence type="predicted"/>
<dbReference type="Gene3D" id="3.40.50.1820">
    <property type="entry name" value="alpha/beta hydrolase"/>
    <property type="match status" value="1"/>
</dbReference>
<dbReference type="HOGENOM" id="CLU_068621_2_0_9"/>
<evidence type="ECO:0000313" key="2">
    <source>
        <dbReference type="EMBL" id="AAO05059.1"/>
    </source>
</evidence>
<dbReference type="Proteomes" id="UP000001411">
    <property type="component" value="Chromosome"/>
</dbReference>
<dbReference type="SUPFAM" id="SSF53474">
    <property type="entry name" value="alpha/beta-Hydrolases"/>
    <property type="match status" value="1"/>
</dbReference>
<dbReference type="EMBL" id="AE015929">
    <property type="protein sequence ID" value="AAO05059.1"/>
    <property type="molecule type" value="Genomic_DNA"/>
</dbReference>